<dbReference type="Proteomes" id="UP000325813">
    <property type="component" value="Segment"/>
</dbReference>
<protein>
    <submittedName>
        <fullName evidence="1">Uncharacterized protein</fullName>
    </submittedName>
</protein>
<dbReference type="GeneID" id="55623129"/>
<dbReference type="KEGG" id="vg:55623129"/>
<evidence type="ECO:0000313" key="2">
    <source>
        <dbReference type="Proteomes" id="UP000325813"/>
    </source>
</evidence>
<accession>A0A5J6TPS5</accession>
<evidence type="ECO:0000313" key="1">
    <source>
        <dbReference type="EMBL" id="QFG12358.1"/>
    </source>
</evidence>
<sequence length="137" mass="14960">MRNRMKKRIIGGALGAVAAFVASVAVQAAPAQAEIVDEYDVVKHVNCAPEHLPIELERTNQYGNDEREFVTITGPTKIPGWKCATWEFMATDSMGGVSNSMNSDGPGRLYCAIWVNGQMVSENESYGGSYGDYIYCI</sequence>
<name>A0A5J6TPS5_9CAUD</name>
<organism evidence="1 2">
    <name type="scientific">Gordonia phage Ranch</name>
    <dbReference type="NCBI Taxonomy" id="2599848"/>
    <lineage>
        <taxon>Viruses</taxon>
        <taxon>Duplodnaviria</taxon>
        <taxon>Heunggongvirae</taxon>
        <taxon>Uroviricota</taxon>
        <taxon>Caudoviricetes</taxon>
        <taxon>Dovevirinae</taxon>
        <taxon>Lambovirus</taxon>
        <taxon>Lambovirus ranch</taxon>
    </lineage>
</organism>
<dbReference type="EMBL" id="MN234207">
    <property type="protein sequence ID" value="QFG12358.1"/>
    <property type="molecule type" value="Genomic_DNA"/>
</dbReference>
<reference evidence="1 2" key="1">
    <citation type="submission" date="2019-07" db="EMBL/GenBank/DDBJ databases">
        <authorList>
            <person name="Fryberger R.B."/>
            <person name="Stoner T.H."/>
            <person name="Garlena R.A."/>
            <person name="Russell D.A."/>
            <person name="Pope W.H."/>
            <person name="Jacobs-Sera D."/>
            <person name="Hatfull G.F."/>
        </authorList>
    </citation>
    <scope>NUCLEOTIDE SEQUENCE [LARGE SCALE GENOMIC DNA]</scope>
</reference>
<keyword evidence="2" id="KW-1185">Reference proteome</keyword>
<proteinExistence type="predicted"/>
<dbReference type="RefSeq" id="YP_009852501.1">
    <property type="nucleotide sequence ID" value="NC_048813.1"/>
</dbReference>
<gene>
    <name evidence="1" type="primary">49</name>
    <name evidence="1" type="ORF">PBI_RANCH_49</name>
</gene>